<dbReference type="InterPro" id="IPR005511">
    <property type="entry name" value="SMP-30"/>
</dbReference>
<evidence type="ECO:0000313" key="16">
    <source>
        <dbReference type="EMBL" id="KGA16692.1"/>
    </source>
</evidence>
<evidence type="ECO:0000259" key="15">
    <source>
        <dbReference type="Pfam" id="PF08450"/>
    </source>
</evidence>
<comment type="cofactor">
    <cofactor evidence="4">
        <name>Mg(2+)</name>
        <dbReference type="ChEBI" id="CHEBI:18420"/>
    </cofactor>
</comment>
<comment type="caution">
    <text evidence="16">The sequence shown here is derived from an EMBL/GenBank/DDBJ whole genome shotgun (WGS) entry which is preliminary data.</text>
</comment>
<dbReference type="GO" id="GO:0030234">
    <property type="term" value="F:enzyme regulator activity"/>
    <property type="evidence" value="ECO:0007669"/>
    <property type="project" value="InterPro"/>
</dbReference>
<comment type="subcellular location">
    <subcellularLocation>
        <location evidence="6">Cytoplasm</location>
    </subcellularLocation>
</comment>
<name>A0A094PZY5_9ZZZZ</name>
<dbReference type="PANTHER" id="PTHR10907:SF47">
    <property type="entry name" value="REGUCALCIN"/>
    <property type="match status" value="1"/>
</dbReference>
<keyword evidence="11" id="KW-0479">Metal-binding</keyword>
<evidence type="ECO:0000256" key="9">
    <source>
        <dbReference type="ARBA" id="ARBA00016808"/>
    </source>
</evidence>
<accession>A0A094PZY5</accession>
<dbReference type="Gene3D" id="2.120.10.30">
    <property type="entry name" value="TolB, C-terminal domain"/>
    <property type="match status" value="1"/>
</dbReference>
<protein>
    <recommendedName>
        <fullName evidence="9">Regucalcin</fullName>
        <ecNumber evidence="8">3.1.1.17</ecNumber>
    </recommendedName>
    <alternativeName>
        <fullName evidence="14">Gluconolactonase</fullName>
    </alternativeName>
</protein>
<dbReference type="InterPro" id="IPR008367">
    <property type="entry name" value="Regucalcin"/>
</dbReference>
<evidence type="ECO:0000256" key="8">
    <source>
        <dbReference type="ARBA" id="ARBA00013227"/>
    </source>
</evidence>
<evidence type="ECO:0000256" key="4">
    <source>
        <dbReference type="ARBA" id="ARBA00001946"/>
    </source>
</evidence>
<feature type="domain" description="SMP-30/Gluconolactonase/LRE-like region" evidence="15">
    <location>
        <begin position="14"/>
        <end position="253"/>
    </location>
</feature>
<evidence type="ECO:0000256" key="1">
    <source>
        <dbReference type="ARBA" id="ARBA00001589"/>
    </source>
</evidence>
<evidence type="ECO:0000256" key="14">
    <source>
        <dbReference type="ARBA" id="ARBA00032464"/>
    </source>
</evidence>
<gene>
    <name evidence="16" type="ORF">GM50_13740</name>
</gene>
<organism evidence="16">
    <name type="scientific">freshwater metagenome</name>
    <dbReference type="NCBI Taxonomy" id="449393"/>
    <lineage>
        <taxon>unclassified sequences</taxon>
        <taxon>metagenomes</taxon>
        <taxon>ecological metagenomes</taxon>
    </lineage>
</organism>
<dbReference type="EC" id="3.1.1.17" evidence="8"/>
<evidence type="ECO:0000256" key="2">
    <source>
        <dbReference type="ARBA" id="ARBA00001913"/>
    </source>
</evidence>
<dbReference type="InterPro" id="IPR013658">
    <property type="entry name" value="SGL"/>
</dbReference>
<evidence type="ECO:0000256" key="7">
    <source>
        <dbReference type="ARBA" id="ARBA00008853"/>
    </source>
</evidence>
<dbReference type="InterPro" id="IPR011042">
    <property type="entry name" value="6-blade_b-propeller_TolB-like"/>
</dbReference>
<dbReference type="GO" id="GO:0005737">
    <property type="term" value="C:cytoplasm"/>
    <property type="evidence" value="ECO:0007669"/>
    <property type="project" value="UniProtKB-SubCell"/>
</dbReference>
<reference evidence="16" key="1">
    <citation type="submission" date="2014-05" db="EMBL/GenBank/DDBJ databases">
        <title>Key roles for freshwater Actinobacteria revealed by deep metagenomic sequencing.</title>
        <authorList>
            <person name="Ghai R."/>
            <person name="Mizuno C.M."/>
            <person name="Picazo A."/>
            <person name="Camacho A."/>
            <person name="Rodriguez-Valera F."/>
        </authorList>
    </citation>
    <scope>NUCLEOTIDE SEQUENCE</scope>
</reference>
<comment type="similarity">
    <text evidence="7">Belongs to the SMP-30/CGR1 family.</text>
</comment>
<keyword evidence="10" id="KW-0963">Cytoplasm</keyword>
<comment type="cofactor">
    <cofactor evidence="2">
        <name>Ca(2+)</name>
        <dbReference type="ChEBI" id="CHEBI:29108"/>
    </cofactor>
</comment>
<dbReference type="EMBL" id="JNSK01000059">
    <property type="protein sequence ID" value="KGA16692.1"/>
    <property type="molecule type" value="Genomic_DNA"/>
</dbReference>
<evidence type="ECO:0000256" key="3">
    <source>
        <dbReference type="ARBA" id="ARBA00001936"/>
    </source>
</evidence>
<keyword evidence="13" id="KW-0106">Calcium</keyword>
<dbReference type="AlphaFoldDB" id="A0A094PZY5"/>
<evidence type="ECO:0000256" key="10">
    <source>
        <dbReference type="ARBA" id="ARBA00022490"/>
    </source>
</evidence>
<dbReference type="GO" id="GO:0004341">
    <property type="term" value="F:gluconolactonase activity"/>
    <property type="evidence" value="ECO:0007669"/>
    <property type="project" value="UniProtKB-EC"/>
</dbReference>
<keyword evidence="12" id="KW-0378">Hydrolase</keyword>
<dbReference type="PRINTS" id="PR01790">
    <property type="entry name" value="SMP30FAMILY"/>
</dbReference>
<dbReference type="PANTHER" id="PTHR10907">
    <property type="entry name" value="REGUCALCIN"/>
    <property type="match status" value="1"/>
</dbReference>
<dbReference type="PRINTS" id="PR01791">
    <property type="entry name" value="REGUCALCIN"/>
</dbReference>
<comment type="catalytic activity">
    <reaction evidence="1">
        <text>D-glucono-1,5-lactone + H2O = D-gluconate + H(+)</text>
        <dbReference type="Rhea" id="RHEA:10440"/>
        <dbReference type="ChEBI" id="CHEBI:15377"/>
        <dbReference type="ChEBI" id="CHEBI:15378"/>
        <dbReference type="ChEBI" id="CHEBI:16217"/>
        <dbReference type="ChEBI" id="CHEBI:18391"/>
        <dbReference type="EC" id="3.1.1.17"/>
    </reaction>
</comment>
<dbReference type="SUPFAM" id="SSF63829">
    <property type="entry name" value="Calcium-dependent phosphotriesterase"/>
    <property type="match status" value="1"/>
</dbReference>
<evidence type="ECO:0000256" key="5">
    <source>
        <dbReference type="ARBA" id="ARBA00001947"/>
    </source>
</evidence>
<comment type="cofactor">
    <cofactor evidence="3">
        <name>Mn(2+)</name>
        <dbReference type="ChEBI" id="CHEBI:29035"/>
    </cofactor>
</comment>
<dbReference type="GO" id="GO:0005509">
    <property type="term" value="F:calcium ion binding"/>
    <property type="evidence" value="ECO:0007669"/>
    <property type="project" value="InterPro"/>
</dbReference>
<evidence type="ECO:0000256" key="6">
    <source>
        <dbReference type="ARBA" id="ARBA00004496"/>
    </source>
</evidence>
<proteinExistence type="inferred from homology"/>
<dbReference type="GO" id="GO:0019853">
    <property type="term" value="P:L-ascorbic acid biosynthetic process"/>
    <property type="evidence" value="ECO:0007669"/>
    <property type="project" value="TreeGrafter"/>
</dbReference>
<dbReference type="Pfam" id="PF08450">
    <property type="entry name" value="SGL"/>
    <property type="match status" value="1"/>
</dbReference>
<evidence type="ECO:0000256" key="11">
    <source>
        <dbReference type="ARBA" id="ARBA00022723"/>
    </source>
</evidence>
<comment type="cofactor">
    <cofactor evidence="5">
        <name>Zn(2+)</name>
        <dbReference type="ChEBI" id="CHEBI:29105"/>
    </cofactor>
</comment>
<sequence>MFRVQPVSEIVSQVGEGPLWHSQTSSVFWVDIPGKVIHSAELRTGKSSSIKTPMMVGAVALAQDNTLIAATQSGFAKISLDGKNLSKIEEFLASDMRMNDGKVDPAGRFWAGSLALDFERNRGSLYVLEKDSTRSTAIENLTLSNGMGWSPDERYFYFIDSIPGTIFRYNFDSSSGTISNKTVLVEFDSKRGIPDGLCITSDGLILIALWDGGRLELYEPSGKKLEEFVLPVNRPTSCCFAGDDFSTLIVTTASEDIDGTLEPLAGRILALSDTGLSGLPTYRYG</sequence>
<evidence type="ECO:0000256" key="13">
    <source>
        <dbReference type="ARBA" id="ARBA00022837"/>
    </source>
</evidence>
<evidence type="ECO:0000256" key="12">
    <source>
        <dbReference type="ARBA" id="ARBA00022801"/>
    </source>
</evidence>